<sequence>MAVDVAKLIWRPNGLRSLDYSRLLPGDLPVNVETCKKRSRKMRGSVMCSAKPEMRATQFECY</sequence>
<protein>
    <submittedName>
        <fullName evidence="1">Uncharacterized protein</fullName>
    </submittedName>
</protein>
<dbReference type="GeneID" id="5979251"/>
<accession>Q0U807</accession>
<reference evidence="2" key="1">
    <citation type="journal article" date="2007" name="Plant Cell">
        <title>Dothideomycete-plant interactions illuminated by genome sequencing and EST analysis of the wheat pathogen Stagonospora nodorum.</title>
        <authorList>
            <person name="Hane J.K."/>
            <person name="Lowe R.G."/>
            <person name="Solomon P.S."/>
            <person name="Tan K.C."/>
            <person name="Schoch C.L."/>
            <person name="Spatafora J.W."/>
            <person name="Crous P.W."/>
            <person name="Kodira C."/>
            <person name="Birren B.W."/>
            <person name="Galagan J.E."/>
            <person name="Torriani S.F."/>
            <person name="McDonald B.A."/>
            <person name="Oliver R.P."/>
        </authorList>
    </citation>
    <scope>NUCLEOTIDE SEQUENCE [LARGE SCALE GENOMIC DNA]</scope>
    <source>
        <strain evidence="2">SN15 / ATCC MYA-4574 / FGSC 10173</strain>
    </source>
</reference>
<gene>
    <name evidence="1" type="ORF">SNOG_12107</name>
</gene>
<dbReference type="Proteomes" id="UP000001055">
    <property type="component" value="Unassembled WGS sequence"/>
</dbReference>
<organism evidence="1 2">
    <name type="scientific">Phaeosphaeria nodorum (strain SN15 / ATCC MYA-4574 / FGSC 10173)</name>
    <name type="common">Glume blotch fungus</name>
    <name type="synonym">Parastagonospora nodorum</name>
    <dbReference type="NCBI Taxonomy" id="321614"/>
    <lineage>
        <taxon>Eukaryota</taxon>
        <taxon>Fungi</taxon>
        <taxon>Dikarya</taxon>
        <taxon>Ascomycota</taxon>
        <taxon>Pezizomycotina</taxon>
        <taxon>Dothideomycetes</taxon>
        <taxon>Pleosporomycetidae</taxon>
        <taxon>Pleosporales</taxon>
        <taxon>Pleosporineae</taxon>
        <taxon>Phaeosphaeriaceae</taxon>
        <taxon>Parastagonospora</taxon>
    </lineage>
</organism>
<proteinExistence type="predicted"/>
<dbReference type="KEGG" id="pno:SNOG_12107"/>
<dbReference type="EMBL" id="CH445345">
    <property type="protein sequence ID" value="EAT80519.1"/>
    <property type="molecule type" value="Genomic_DNA"/>
</dbReference>
<dbReference type="InParanoid" id="Q0U807"/>
<dbReference type="RefSeq" id="XP_001802341.1">
    <property type="nucleotide sequence ID" value="XM_001802289.1"/>
</dbReference>
<name>Q0U807_PHANO</name>
<evidence type="ECO:0000313" key="1">
    <source>
        <dbReference type="EMBL" id="EAT80519.1"/>
    </source>
</evidence>
<dbReference type="VEuPathDB" id="FungiDB:JI435_439370"/>
<evidence type="ECO:0000313" key="2">
    <source>
        <dbReference type="Proteomes" id="UP000001055"/>
    </source>
</evidence>
<dbReference type="AlphaFoldDB" id="Q0U807"/>